<feature type="region of interest" description="Disordered" evidence="1">
    <location>
        <begin position="441"/>
        <end position="466"/>
    </location>
</feature>
<keyword evidence="3" id="KW-1185">Reference proteome</keyword>
<comment type="caution">
    <text evidence="2">The sequence shown here is derived from an EMBL/GenBank/DDBJ whole genome shotgun (WGS) entry which is preliminary data.</text>
</comment>
<protein>
    <submittedName>
        <fullName evidence="2">Heterokaryon incompatibility protein-domain-containing protein</fullName>
    </submittedName>
</protein>
<feature type="region of interest" description="Disordered" evidence="1">
    <location>
        <begin position="487"/>
        <end position="524"/>
    </location>
</feature>
<dbReference type="Proteomes" id="UP001444661">
    <property type="component" value="Unassembled WGS sequence"/>
</dbReference>
<gene>
    <name evidence="2" type="ORF">PG993_002353</name>
</gene>
<sequence>MTTIYGSAMLTIAATGSSSAHEGLFVARPPSLLAGRRCKIRVRSSSPTNAVLVLQRPWGYKQSSRGIVGPLERRGWAFQEKVLSPRFLSYGRDGMSWKCQCTIHEEILCTQVEVGTNIFGPKALYTSWPDQVKDYSARDLTVMGDRLRAIEGVARLIQTEVNVEYLSGIWKEQLLTQLMWRHIGAAQGGHRIQDLDQADGFPSWSWASVSGSVHFLLKRPTPVKADDLTITQSTNRIQHRNQADGLSSRPRALLTGAAELLSKRLTITDDSLPLICGASPKSIYLVAQVEEVGAIQCLPSADYAVFHPEYGLHMDLRTYIDDLEAIPSHHTKRMWPDGTKRITNVVFMYLEDSRGLILLETKSTVPEERLDAPIGARKLPLNSFTPHFKEMWPWMSFERTAFLRQPPWVTYQRIGFELQFTTKGRNSSGFVALLPHTHPSRRGTWPKPLRSQQDGHIGAPPNRSSIIKMGDDMVPSWDLLMGSVSANGSSTAKTPFPEASFLGKDADQQSRASPQQYPTRRTTE</sequence>
<proteinExistence type="predicted"/>
<dbReference type="PANTHER" id="PTHR33112:SF16">
    <property type="entry name" value="HETEROKARYON INCOMPATIBILITY DOMAIN-CONTAINING PROTEIN"/>
    <property type="match status" value="1"/>
</dbReference>
<evidence type="ECO:0000256" key="1">
    <source>
        <dbReference type="SAM" id="MobiDB-lite"/>
    </source>
</evidence>
<evidence type="ECO:0000313" key="2">
    <source>
        <dbReference type="EMBL" id="KAK8050968.1"/>
    </source>
</evidence>
<reference evidence="2 3" key="1">
    <citation type="submission" date="2023-01" db="EMBL/GenBank/DDBJ databases">
        <title>Analysis of 21 Apiospora genomes using comparative genomics revels a genus with tremendous synthesis potential of carbohydrate active enzymes and secondary metabolites.</title>
        <authorList>
            <person name="Sorensen T."/>
        </authorList>
    </citation>
    <scope>NUCLEOTIDE SEQUENCE [LARGE SCALE GENOMIC DNA]</scope>
    <source>
        <strain evidence="2 3">CBS 33761</strain>
    </source>
</reference>
<organism evidence="2 3">
    <name type="scientific">Apiospora rasikravindrae</name>
    <dbReference type="NCBI Taxonomy" id="990691"/>
    <lineage>
        <taxon>Eukaryota</taxon>
        <taxon>Fungi</taxon>
        <taxon>Dikarya</taxon>
        <taxon>Ascomycota</taxon>
        <taxon>Pezizomycotina</taxon>
        <taxon>Sordariomycetes</taxon>
        <taxon>Xylariomycetidae</taxon>
        <taxon>Amphisphaeriales</taxon>
        <taxon>Apiosporaceae</taxon>
        <taxon>Apiospora</taxon>
    </lineage>
</organism>
<dbReference type="PANTHER" id="PTHR33112">
    <property type="entry name" value="DOMAIN PROTEIN, PUTATIVE-RELATED"/>
    <property type="match status" value="1"/>
</dbReference>
<feature type="compositionally biased region" description="Polar residues" evidence="1">
    <location>
        <begin position="509"/>
        <end position="524"/>
    </location>
</feature>
<dbReference type="EMBL" id="JAQQWK010000002">
    <property type="protein sequence ID" value="KAK8050968.1"/>
    <property type="molecule type" value="Genomic_DNA"/>
</dbReference>
<evidence type="ECO:0000313" key="3">
    <source>
        <dbReference type="Proteomes" id="UP001444661"/>
    </source>
</evidence>
<name>A0ABR1TWG6_9PEZI</name>
<accession>A0ABR1TWG6</accession>